<protein>
    <submittedName>
        <fullName evidence="3">Phosphoesterase domain-containing protein</fullName>
    </submittedName>
</protein>
<dbReference type="InterPro" id="IPR051319">
    <property type="entry name" value="Oligoribo/pAp-PDE_c-di-AMP_PDE"/>
</dbReference>
<dbReference type="Pfam" id="PF01368">
    <property type="entry name" value="DHH"/>
    <property type="match status" value="1"/>
</dbReference>
<name>H5SJ56_9BACT</name>
<dbReference type="Gene3D" id="3.10.310.30">
    <property type="match status" value="1"/>
</dbReference>
<feature type="domain" description="DHHA1" evidence="2">
    <location>
        <begin position="231"/>
        <end position="311"/>
    </location>
</feature>
<organism evidence="3">
    <name type="scientific">uncultured Acetothermia bacterium</name>
    <dbReference type="NCBI Taxonomy" id="236499"/>
    <lineage>
        <taxon>Bacteria</taxon>
        <taxon>Candidatus Bipolaricaulota</taxon>
        <taxon>environmental samples</taxon>
    </lineage>
</organism>
<reference evidence="3" key="2">
    <citation type="journal article" date="2012" name="PLoS ONE">
        <title>A Deeply Branching Thermophilic Bacterium with an Ancient Acetyl-CoA Pathway Dominates a Subsurface Ecosystem.</title>
        <authorList>
            <person name="Takami H."/>
            <person name="Noguchi H."/>
            <person name="Takaki Y."/>
            <person name="Uchiyama I."/>
            <person name="Toyoda A."/>
            <person name="Nishi S."/>
            <person name="Chee G.-J."/>
            <person name="Arai W."/>
            <person name="Nunoura T."/>
            <person name="Itoh T."/>
            <person name="Hattori M."/>
            <person name="Takai K."/>
        </authorList>
    </citation>
    <scope>NUCLEOTIDE SEQUENCE</scope>
</reference>
<sequence length="321" mass="35603">MINEVKAVIRAHARFGILSHIGPEGDAIGSELALKFMLEQLGKEAWAANRDLVPPSLRFLPGADSMLHPTQLRSDEIEVWCVVDCGDLSRVGEDALKLFHEGQIILNIDHHHRDNPRFGHVNFVKEAASTTQLLYELAPHLEVTITPQIATCLYTGIIADTDSFRNSNVTREVLEMAAQLLSYGVNTREVAINLYERRSFYELQLLGYVLQNAQLLDGIIWSAIPKSVFHKTNTSVTDTERLVEELRSVEGVEVAVLFKELENGKIKVSLRSKGRATVNGVARAFGGGGHEQAAGCVIPGELTEIQERVLAELQRHLARKP</sequence>
<dbReference type="SUPFAM" id="SSF64182">
    <property type="entry name" value="DHH phosphoesterases"/>
    <property type="match status" value="1"/>
</dbReference>
<dbReference type="Gene3D" id="3.90.1640.10">
    <property type="entry name" value="inorganic pyrophosphatase (n-terminal core)"/>
    <property type="match status" value="1"/>
</dbReference>
<dbReference type="PANTHER" id="PTHR47618">
    <property type="entry name" value="BIFUNCTIONAL OLIGORIBONUCLEASE AND PAP PHOSPHATASE NRNA"/>
    <property type="match status" value="1"/>
</dbReference>
<dbReference type="InterPro" id="IPR001667">
    <property type="entry name" value="DDH_dom"/>
</dbReference>
<reference evidence="3" key="1">
    <citation type="journal article" date="2005" name="Environ. Microbiol.">
        <title>Genetic and functional properties of uncultivated thermophilic crenarchaeotes from a subsurface gold mine as revealed by analysis of genome fragments.</title>
        <authorList>
            <person name="Nunoura T."/>
            <person name="Hirayama H."/>
            <person name="Takami H."/>
            <person name="Oida H."/>
            <person name="Nishi S."/>
            <person name="Shimamura S."/>
            <person name="Suzuki Y."/>
            <person name="Inagaki F."/>
            <person name="Takai K."/>
            <person name="Nealson K.H."/>
            <person name="Horikoshi K."/>
        </authorList>
    </citation>
    <scope>NUCLEOTIDE SEQUENCE</scope>
</reference>
<dbReference type="InterPro" id="IPR003156">
    <property type="entry name" value="DHHA1_dom"/>
</dbReference>
<dbReference type="InterPro" id="IPR038763">
    <property type="entry name" value="DHH_sf"/>
</dbReference>
<dbReference type="PANTHER" id="PTHR47618:SF1">
    <property type="entry name" value="BIFUNCTIONAL OLIGORIBONUCLEASE AND PAP PHOSPHATASE NRNA"/>
    <property type="match status" value="1"/>
</dbReference>
<dbReference type="GO" id="GO:0003676">
    <property type="term" value="F:nucleic acid binding"/>
    <property type="evidence" value="ECO:0007669"/>
    <property type="project" value="InterPro"/>
</dbReference>
<evidence type="ECO:0000259" key="1">
    <source>
        <dbReference type="Pfam" id="PF01368"/>
    </source>
</evidence>
<feature type="domain" description="DDH" evidence="1">
    <location>
        <begin position="17"/>
        <end position="157"/>
    </location>
</feature>
<evidence type="ECO:0000259" key="2">
    <source>
        <dbReference type="Pfam" id="PF02272"/>
    </source>
</evidence>
<dbReference type="AlphaFoldDB" id="H5SJ56"/>
<dbReference type="Pfam" id="PF02272">
    <property type="entry name" value="DHHA1"/>
    <property type="match status" value="1"/>
</dbReference>
<evidence type="ECO:0000313" key="3">
    <source>
        <dbReference type="EMBL" id="BAL56192.1"/>
    </source>
</evidence>
<proteinExistence type="predicted"/>
<gene>
    <name evidence="3" type="ORF">HGMM_F35B12C06</name>
</gene>
<dbReference type="EMBL" id="AP011740">
    <property type="protein sequence ID" value="BAL56192.1"/>
    <property type="molecule type" value="Genomic_DNA"/>
</dbReference>
<accession>H5SJ56</accession>